<dbReference type="PIRSF" id="PIRSF002070">
    <property type="entry name" value="SSB"/>
    <property type="match status" value="1"/>
</dbReference>
<dbReference type="PANTHER" id="PTHR10302">
    <property type="entry name" value="SINGLE-STRANDED DNA-BINDING PROTEIN"/>
    <property type="match status" value="1"/>
</dbReference>
<dbReference type="CDD" id="cd04496">
    <property type="entry name" value="SSB_OBF"/>
    <property type="match status" value="1"/>
</dbReference>
<evidence type="ECO:0000256" key="1">
    <source>
        <dbReference type="ARBA" id="ARBA00023125"/>
    </source>
</evidence>
<evidence type="ECO:0000313" key="6">
    <source>
        <dbReference type="Proteomes" id="UP001357223"/>
    </source>
</evidence>
<gene>
    <name evidence="5" type="primary">ssb</name>
    <name evidence="5" type="ORF">R4Z09_30870</name>
</gene>
<dbReference type="InterPro" id="IPR011344">
    <property type="entry name" value="ssDNA-bd"/>
</dbReference>
<dbReference type="RefSeq" id="WP_338450415.1">
    <property type="nucleotide sequence ID" value="NZ_CP137640.1"/>
</dbReference>
<dbReference type="Proteomes" id="UP001357223">
    <property type="component" value="Chromosome"/>
</dbReference>
<dbReference type="EMBL" id="CP137640">
    <property type="protein sequence ID" value="WVX81487.1"/>
    <property type="molecule type" value="Genomic_DNA"/>
</dbReference>
<feature type="compositionally biased region" description="Gly residues" evidence="4">
    <location>
        <begin position="107"/>
        <end position="128"/>
    </location>
</feature>
<feature type="short sequence motif" description="Important for interaction with partner proteins" evidence="2">
    <location>
        <begin position="170"/>
        <end position="175"/>
    </location>
</feature>
<comment type="function">
    <text evidence="2">Plays an important role in DNA replication, recombination and repair. Binds to ssDNA and to an array of partner proteins to recruit them to their sites of action during DNA metabolism.</text>
</comment>
<keyword evidence="2" id="KW-0235">DNA replication</keyword>
<dbReference type="Gene3D" id="2.40.50.140">
    <property type="entry name" value="Nucleic acid-binding proteins"/>
    <property type="match status" value="1"/>
</dbReference>
<keyword evidence="2" id="KW-0233">DNA recombination</keyword>
<dbReference type="PANTHER" id="PTHR10302:SF27">
    <property type="entry name" value="SINGLE-STRANDED DNA-BINDING PROTEIN"/>
    <property type="match status" value="1"/>
</dbReference>
<dbReference type="InterPro" id="IPR012340">
    <property type="entry name" value="NA-bd_OB-fold"/>
</dbReference>
<sequence length="175" mass="19225">MLNRVVLVGRLTKDPELRYTPSGVGVATFTLAVNRTFSNQQGEREADFINCVVWRKQAENVANFLKKGSLAGVDGRIQTRNYEGQDGRRVYVTEVVAESVQFLEPKGGSGGGGNRGDFGNAGFGGGPQDYGYGNNNQNQQRQQPSRQNNQGYTRLDEDPFAQDGQIDISDDDLPF</sequence>
<feature type="compositionally biased region" description="Low complexity" evidence="4">
    <location>
        <begin position="129"/>
        <end position="151"/>
    </location>
</feature>
<evidence type="ECO:0000256" key="3">
    <source>
        <dbReference type="PIRNR" id="PIRNR002070"/>
    </source>
</evidence>
<evidence type="ECO:0000313" key="5">
    <source>
        <dbReference type="EMBL" id="WVX81487.1"/>
    </source>
</evidence>
<keyword evidence="1 2" id="KW-0238">DNA-binding</keyword>
<name>A0ABZ2CHL1_9BACI</name>
<dbReference type="PROSITE" id="PS50935">
    <property type="entry name" value="SSB"/>
    <property type="match status" value="1"/>
</dbReference>
<dbReference type="HAMAP" id="MF_00984">
    <property type="entry name" value="SSB"/>
    <property type="match status" value="1"/>
</dbReference>
<evidence type="ECO:0000256" key="4">
    <source>
        <dbReference type="SAM" id="MobiDB-lite"/>
    </source>
</evidence>
<keyword evidence="2" id="KW-0227">DNA damage</keyword>
<keyword evidence="6" id="KW-1185">Reference proteome</keyword>
<dbReference type="NCBIfam" id="TIGR00621">
    <property type="entry name" value="ssb"/>
    <property type="match status" value="1"/>
</dbReference>
<comment type="caution">
    <text evidence="2">Lacks conserved residue(s) required for the propagation of feature annotation.</text>
</comment>
<reference evidence="5 6" key="1">
    <citation type="submission" date="2023-10" db="EMBL/GenBank/DDBJ databases">
        <title>Niallia locisalis sp.nov. isolated from a salt pond sample.</title>
        <authorList>
            <person name="Li X.-J."/>
            <person name="Dong L."/>
        </authorList>
    </citation>
    <scope>NUCLEOTIDE SEQUENCE [LARGE SCALE GENOMIC DNA]</scope>
    <source>
        <strain evidence="5 6">DSM 29761</strain>
    </source>
</reference>
<protein>
    <recommendedName>
        <fullName evidence="2 3">Single-stranded DNA-binding protein</fullName>
        <shortName evidence="2">SSB</shortName>
    </recommendedName>
</protein>
<organism evidence="5 6">
    <name type="scientific">Niallia oryzisoli</name>
    <dbReference type="NCBI Taxonomy" id="1737571"/>
    <lineage>
        <taxon>Bacteria</taxon>
        <taxon>Bacillati</taxon>
        <taxon>Bacillota</taxon>
        <taxon>Bacilli</taxon>
        <taxon>Bacillales</taxon>
        <taxon>Bacillaceae</taxon>
        <taxon>Niallia</taxon>
    </lineage>
</organism>
<comment type="subunit">
    <text evidence="2">Homotetramer.</text>
</comment>
<dbReference type="InterPro" id="IPR000424">
    <property type="entry name" value="Primosome_PriB/ssb"/>
</dbReference>
<dbReference type="GO" id="GO:0003677">
    <property type="term" value="F:DNA binding"/>
    <property type="evidence" value="ECO:0007669"/>
    <property type="project" value="UniProtKB-KW"/>
</dbReference>
<dbReference type="SUPFAM" id="SSF50249">
    <property type="entry name" value="Nucleic acid-binding proteins"/>
    <property type="match status" value="1"/>
</dbReference>
<feature type="region of interest" description="Disordered" evidence="4">
    <location>
        <begin position="103"/>
        <end position="175"/>
    </location>
</feature>
<evidence type="ECO:0000256" key="2">
    <source>
        <dbReference type="HAMAP-Rule" id="MF_00984"/>
    </source>
</evidence>
<proteinExistence type="inferred from homology"/>
<accession>A0ABZ2CHL1</accession>
<keyword evidence="2" id="KW-0234">DNA repair</keyword>
<dbReference type="Pfam" id="PF00436">
    <property type="entry name" value="SSB"/>
    <property type="match status" value="1"/>
</dbReference>